<organism evidence="1 3">
    <name type="scientific">Legionella feeleii</name>
    <dbReference type="NCBI Taxonomy" id="453"/>
    <lineage>
        <taxon>Bacteria</taxon>
        <taxon>Pseudomonadati</taxon>
        <taxon>Pseudomonadota</taxon>
        <taxon>Gammaproteobacteria</taxon>
        <taxon>Legionellales</taxon>
        <taxon>Legionellaceae</taxon>
        <taxon>Legionella</taxon>
    </lineage>
</organism>
<protein>
    <submittedName>
        <fullName evidence="1">Uncharacterized protein</fullName>
    </submittedName>
</protein>
<evidence type="ECO:0000313" key="4">
    <source>
        <dbReference type="Proteomes" id="UP000251942"/>
    </source>
</evidence>
<dbReference type="EMBL" id="UASS01000007">
    <property type="protein sequence ID" value="SPX60195.1"/>
    <property type="molecule type" value="Genomic_DNA"/>
</dbReference>
<name>A0A0W0TKD2_9GAMM</name>
<proteinExistence type="predicted"/>
<dbReference type="RefSeq" id="WP_058447150.1">
    <property type="nucleotide sequence ID" value="NZ_CAAAHT010000019.1"/>
</dbReference>
<dbReference type="OrthoDB" id="5638679at2"/>
<dbReference type="Proteomes" id="UP000251942">
    <property type="component" value="Unassembled WGS sequence"/>
</dbReference>
<dbReference type="Proteomes" id="UP000054698">
    <property type="component" value="Unassembled WGS sequence"/>
</dbReference>
<sequence length="85" mass="9188">MGAPSTPKMSQLLSNSFFGGPRLPRKITQTEMHETVAVPVAQLEQTLQGVQSKCPSEAKEKALNSMQEILNACLQPSNPMNVFGS</sequence>
<reference evidence="1 3" key="1">
    <citation type="submission" date="2015-11" db="EMBL/GenBank/DDBJ databases">
        <title>Genomic analysis of 38 Legionella species identifies large and diverse effector repertoires.</title>
        <authorList>
            <person name="Burstein D."/>
            <person name="Amaro F."/>
            <person name="Zusman T."/>
            <person name="Lifshitz Z."/>
            <person name="Cohen O."/>
            <person name="Gilbert J.A."/>
            <person name="Pupko T."/>
            <person name="Shuman H.A."/>
            <person name="Segal G."/>
        </authorList>
    </citation>
    <scope>NUCLEOTIDE SEQUENCE [LARGE SCALE GENOMIC DNA]</scope>
    <source>
        <strain evidence="1 3">WO-44C</strain>
    </source>
</reference>
<keyword evidence="3" id="KW-1185">Reference proteome</keyword>
<evidence type="ECO:0000313" key="1">
    <source>
        <dbReference type="EMBL" id="KTC96042.1"/>
    </source>
</evidence>
<evidence type="ECO:0000313" key="3">
    <source>
        <dbReference type="Proteomes" id="UP000054698"/>
    </source>
</evidence>
<dbReference type="EMBL" id="LNYB01000082">
    <property type="protein sequence ID" value="KTC96042.1"/>
    <property type="molecule type" value="Genomic_DNA"/>
</dbReference>
<reference evidence="2 4" key="2">
    <citation type="submission" date="2018-06" db="EMBL/GenBank/DDBJ databases">
        <authorList>
            <consortium name="Pathogen Informatics"/>
            <person name="Doyle S."/>
        </authorList>
    </citation>
    <scope>NUCLEOTIDE SEQUENCE [LARGE SCALE GENOMIC DNA]</scope>
    <source>
        <strain evidence="2 4">NCTC12022</strain>
    </source>
</reference>
<accession>A0A0W0TKD2</accession>
<dbReference type="STRING" id="453.Lfee_2404"/>
<gene>
    <name evidence="1" type="ORF">Lfee_2404</name>
    <name evidence="2" type="ORF">NCTC12022_00911</name>
</gene>
<dbReference type="AlphaFoldDB" id="A0A0W0TKD2"/>
<dbReference type="PATRIC" id="fig|453.4.peg.2632"/>
<evidence type="ECO:0000313" key="2">
    <source>
        <dbReference type="EMBL" id="SPX60195.1"/>
    </source>
</evidence>